<dbReference type="EMBL" id="CM007890">
    <property type="protein sequence ID" value="OTG38093.1"/>
    <property type="molecule type" value="Genomic_DNA"/>
</dbReference>
<sequence>MFYRMSGEGSSLGTKCRRGASTRSQGAAQEQPADLPLRVVSYRGAWSEMRSRWCGLRMMQQ</sequence>
<proteinExistence type="predicted"/>
<feature type="region of interest" description="Disordered" evidence="1">
    <location>
        <begin position="1"/>
        <end position="32"/>
    </location>
</feature>
<name>A0A251VSK4_HELAN</name>
<evidence type="ECO:0000313" key="3">
    <source>
        <dbReference type="Proteomes" id="UP000215914"/>
    </source>
</evidence>
<accession>A0A251VSK4</accession>
<dbReference type="Proteomes" id="UP000215914">
    <property type="component" value="Chromosome 1"/>
</dbReference>
<gene>
    <name evidence="2" type="ORF">HannXRQ_Chr01g0025961</name>
</gene>
<keyword evidence="3" id="KW-1185">Reference proteome</keyword>
<organism evidence="2 3">
    <name type="scientific">Helianthus annuus</name>
    <name type="common">Common sunflower</name>
    <dbReference type="NCBI Taxonomy" id="4232"/>
    <lineage>
        <taxon>Eukaryota</taxon>
        <taxon>Viridiplantae</taxon>
        <taxon>Streptophyta</taxon>
        <taxon>Embryophyta</taxon>
        <taxon>Tracheophyta</taxon>
        <taxon>Spermatophyta</taxon>
        <taxon>Magnoliopsida</taxon>
        <taxon>eudicotyledons</taxon>
        <taxon>Gunneridae</taxon>
        <taxon>Pentapetalae</taxon>
        <taxon>asterids</taxon>
        <taxon>campanulids</taxon>
        <taxon>Asterales</taxon>
        <taxon>Asteraceae</taxon>
        <taxon>Asteroideae</taxon>
        <taxon>Heliantheae alliance</taxon>
        <taxon>Heliantheae</taxon>
        <taxon>Helianthus</taxon>
    </lineage>
</organism>
<evidence type="ECO:0000256" key="1">
    <source>
        <dbReference type="SAM" id="MobiDB-lite"/>
    </source>
</evidence>
<dbReference type="InParanoid" id="A0A251VSK4"/>
<dbReference type="AlphaFoldDB" id="A0A251VSK4"/>
<evidence type="ECO:0000313" key="2">
    <source>
        <dbReference type="EMBL" id="OTG38093.1"/>
    </source>
</evidence>
<reference evidence="3" key="1">
    <citation type="journal article" date="2017" name="Nature">
        <title>The sunflower genome provides insights into oil metabolism, flowering and Asterid evolution.</title>
        <authorList>
            <person name="Badouin H."/>
            <person name="Gouzy J."/>
            <person name="Grassa C.J."/>
            <person name="Murat F."/>
            <person name="Staton S.E."/>
            <person name="Cottret L."/>
            <person name="Lelandais-Briere C."/>
            <person name="Owens G.L."/>
            <person name="Carrere S."/>
            <person name="Mayjonade B."/>
            <person name="Legrand L."/>
            <person name="Gill N."/>
            <person name="Kane N.C."/>
            <person name="Bowers J.E."/>
            <person name="Hubner S."/>
            <person name="Bellec A."/>
            <person name="Berard A."/>
            <person name="Berges H."/>
            <person name="Blanchet N."/>
            <person name="Boniface M.C."/>
            <person name="Brunel D."/>
            <person name="Catrice O."/>
            <person name="Chaidir N."/>
            <person name="Claudel C."/>
            <person name="Donnadieu C."/>
            <person name="Faraut T."/>
            <person name="Fievet G."/>
            <person name="Helmstetter N."/>
            <person name="King M."/>
            <person name="Knapp S.J."/>
            <person name="Lai Z."/>
            <person name="Le Paslier M.C."/>
            <person name="Lippi Y."/>
            <person name="Lorenzon L."/>
            <person name="Mandel J.R."/>
            <person name="Marage G."/>
            <person name="Marchand G."/>
            <person name="Marquand E."/>
            <person name="Bret-Mestries E."/>
            <person name="Morien E."/>
            <person name="Nambeesan S."/>
            <person name="Nguyen T."/>
            <person name="Pegot-Espagnet P."/>
            <person name="Pouilly N."/>
            <person name="Raftis F."/>
            <person name="Sallet E."/>
            <person name="Schiex T."/>
            <person name="Thomas J."/>
            <person name="Vandecasteele C."/>
            <person name="Vares D."/>
            <person name="Vear F."/>
            <person name="Vautrin S."/>
            <person name="Crespi M."/>
            <person name="Mangin B."/>
            <person name="Burke J.M."/>
            <person name="Salse J."/>
            <person name="Munos S."/>
            <person name="Vincourt P."/>
            <person name="Rieseberg L.H."/>
            <person name="Langlade N.B."/>
        </authorList>
    </citation>
    <scope>NUCLEOTIDE SEQUENCE [LARGE SCALE GENOMIC DNA]</scope>
    <source>
        <strain evidence="3">cv. SF193</strain>
    </source>
</reference>
<protein>
    <submittedName>
        <fullName evidence="2">Uncharacterized protein</fullName>
    </submittedName>
</protein>